<dbReference type="AlphaFoldDB" id="A0A0E0CHU5"/>
<protein>
    <submittedName>
        <fullName evidence="1">Uncharacterized protein</fullName>
    </submittedName>
</protein>
<reference evidence="1" key="1">
    <citation type="submission" date="2015-04" db="UniProtKB">
        <authorList>
            <consortium name="EnsemblPlants"/>
        </authorList>
    </citation>
    <scope>IDENTIFICATION</scope>
</reference>
<name>A0A0E0CHU5_9ORYZ</name>
<dbReference type="Gramene" id="OMERI02G09740.1">
    <property type="protein sequence ID" value="OMERI02G09740.1"/>
    <property type="gene ID" value="OMERI02G09740"/>
</dbReference>
<organism evidence="1">
    <name type="scientific">Oryza meridionalis</name>
    <dbReference type="NCBI Taxonomy" id="40149"/>
    <lineage>
        <taxon>Eukaryota</taxon>
        <taxon>Viridiplantae</taxon>
        <taxon>Streptophyta</taxon>
        <taxon>Embryophyta</taxon>
        <taxon>Tracheophyta</taxon>
        <taxon>Spermatophyta</taxon>
        <taxon>Magnoliopsida</taxon>
        <taxon>Liliopsida</taxon>
        <taxon>Poales</taxon>
        <taxon>Poaceae</taxon>
        <taxon>BOP clade</taxon>
        <taxon>Oryzoideae</taxon>
        <taxon>Oryzeae</taxon>
        <taxon>Oryzinae</taxon>
        <taxon>Oryza</taxon>
    </lineage>
</organism>
<proteinExistence type="predicted"/>
<sequence>MLPLERFCRKKEAAGAVNGATAVRFARCGSRGLENGEEPPDPRATAQHRQILESLAAATAGIIWLMPKLSR</sequence>
<dbReference type="Proteomes" id="UP000008021">
    <property type="component" value="Chromosome 2"/>
</dbReference>
<reference evidence="1" key="2">
    <citation type="submission" date="2018-05" db="EMBL/GenBank/DDBJ databases">
        <title>OmerRS3 (Oryza meridionalis Reference Sequence Version 3).</title>
        <authorList>
            <person name="Zhang J."/>
            <person name="Kudrna D."/>
            <person name="Lee S."/>
            <person name="Talag J."/>
            <person name="Welchert J."/>
            <person name="Wing R.A."/>
        </authorList>
    </citation>
    <scope>NUCLEOTIDE SEQUENCE [LARGE SCALE GENOMIC DNA]</scope>
    <source>
        <strain evidence="1">cv. OR44</strain>
    </source>
</reference>
<keyword evidence="2" id="KW-1185">Reference proteome</keyword>
<dbReference type="EnsemblPlants" id="OMERI02G09740.1">
    <property type="protein sequence ID" value="OMERI02G09740.1"/>
    <property type="gene ID" value="OMERI02G09740"/>
</dbReference>
<evidence type="ECO:0000313" key="2">
    <source>
        <dbReference type="Proteomes" id="UP000008021"/>
    </source>
</evidence>
<accession>A0A0E0CHU5</accession>
<dbReference type="HOGENOM" id="CLU_2744274_0_0_1"/>
<evidence type="ECO:0000313" key="1">
    <source>
        <dbReference type="EnsemblPlants" id="OMERI02G09740.1"/>
    </source>
</evidence>